<organism evidence="2 3">
    <name type="scientific">Botrytis porri</name>
    <dbReference type="NCBI Taxonomy" id="87229"/>
    <lineage>
        <taxon>Eukaryota</taxon>
        <taxon>Fungi</taxon>
        <taxon>Dikarya</taxon>
        <taxon>Ascomycota</taxon>
        <taxon>Pezizomycotina</taxon>
        <taxon>Leotiomycetes</taxon>
        <taxon>Helotiales</taxon>
        <taxon>Sclerotiniaceae</taxon>
        <taxon>Botrytis</taxon>
    </lineage>
</organism>
<evidence type="ECO:0000256" key="1">
    <source>
        <dbReference type="SAM" id="Phobius"/>
    </source>
</evidence>
<dbReference type="Proteomes" id="UP000297280">
    <property type="component" value="Unassembled WGS sequence"/>
</dbReference>
<evidence type="ECO:0000313" key="3">
    <source>
        <dbReference type="Proteomes" id="UP000297280"/>
    </source>
</evidence>
<keyword evidence="1" id="KW-0812">Transmembrane</keyword>
<keyword evidence="1" id="KW-1133">Transmembrane helix</keyword>
<name>A0A4Z1KMF2_9HELO</name>
<dbReference type="AlphaFoldDB" id="A0A4Z1KMF2"/>
<evidence type="ECO:0000313" key="2">
    <source>
        <dbReference type="EMBL" id="TGO87253.1"/>
    </source>
</evidence>
<proteinExistence type="predicted"/>
<dbReference type="EMBL" id="PQXO01000238">
    <property type="protein sequence ID" value="TGO87253.1"/>
    <property type="molecule type" value="Genomic_DNA"/>
</dbReference>
<comment type="caution">
    <text evidence="2">The sequence shown here is derived from an EMBL/GenBank/DDBJ whole genome shotgun (WGS) entry which is preliminary data.</text>
</comment>
<gene>
    <name evidence="2" type="ORF">BPOR_0238g00050</name>
</gene>
<sequence>MVPATGSFGGSVVTAVLVMCTELLLVIEVKTFSQPPGRSMAIPKDSNKSSQLFQVTVIAPTELSIFAERSYQIDSYYSVDDRTETL</sequence>
<reference evidence="2 3" key="1">
    <citation type="submission" date="2017-12" db="EMBL/GenBank/DDBJ databases">
        <title>Comparative genomics of Botrytis spp.</title>
        <authorList>
            <person name="Valero-Jimenez C.A."/>
            <person name="Tapia P."/>
            <person name="Veloso J."/>
            <person name="Silva-Moreno E."/>
            <person name="Staats M."/>
            <person name="Valdes J.H."/>
            <person name="Van Kan J.A.L."/>
        </authorList>
    </citation>
    <scope>NUCLEOTIDE SEQUENCE [LARGE SCALE GENOMIC DNA]</scope>
    <source>
        <strain evidence="2 3">MUCL3349</strain>
    </source>
</reference>
<accession>A0A4Z1KMF2</accession>
<keyword evidence="1" id="KW-0472">Membrane</keyword>
<protein>
    <submittedName>
        <fullName evidence="2">Uncharacterized protein</fullName>
    </submittedName>
</protein>
<feature type="transmembrane region" description="Helical" evidence="1">
    <location>
        <begin position="6"/>
        <end position="27"/>
    </location>
</feature>
<keyword evidence="3" id="KW-1185">Reference proteome</keyword>